<sequence>MNSKYYTLHAPLISLEVFLTPVATHGHCKFVKVVLWILGGMGKSRRSPFREVSNTIGSGNQEPHVPSPQATDPKEAKRQPERDPYAAMSAEQKIDQVKKQRVSNMSDEKRAELNRKPRESYKRRKAQSAGVENVRASGSDVDPLTDLNTAEEDADWLHRNESY</sequence>
<name>A0A2T7CPP5_9POAL</name>
<reference evidence="2 3" key="1">
    <citation type="submission" date="2018-04" db="EMBL/GenBank/DDBJ databases">
        <title>WGS assembly of Panicum hallii var. hallii HAL2.</title>
        <authorList>
            <person name="Lovell J."/>
            <person name="Jenkins J."/>
            <person name="Lowry D."/>
            <person name="Mamidi S."/>
            <person name="Sreedasyam A."/>
            <person name="Weng X."/>
            <person name="Barry K."/>
            <person name="Bonette J."/>
            <person name="Campitelli B."/>
            <person name="Daum C."/>
            <person name="Gordon S."/>
            <person name="Gould B."/>
            <person name="Lipzen A."/>
            <person name="MacQueen A."/>
            <person name="Palacio-Mejia J."/>
            <person name="Plott C."/>
            <person name="Shakirov E."/>
            <person name="Shu S."/>
            <person name="Yoshinaga Y."/>
            <person name="Zane M."/>
            <person name="Rokhsar D."/>
            <person name="Grimwood J."/>
            <person name="Schmutz J."/>
            <person name="Juenger T."/>
        </authorList>
    </citation>
    <scope>NUCLEOTIDE SEQUENCE [LARGE SCALE GENOMIC DNA]</scope>
    <source>
        <strain evidence="3">cv. HAL2</strain>
    </source>
</reference>
<evidence type="ECO:0000313" key="2">
    <source>
        <dbReference type="EMBL" id="PUZ45294.1"/>
    </source>
</evidence>
<feature type="compositionally biased region" description="Polar residues" evidence="1">
    <location>
        <begin position="52"/>
        <end position="61"/>
    </location>
</feature>
<evidence type="ECO:0000256" key="1">
    <source>
        <dbReference type="SAM" id="MobiDB-lite"/>
    </source>
</evidence>
<feature type="region of interest" description="Disordered" evidence="1">
    <location>
        <begin position="46"/>
        <end position="163"/>
    </location>
</feature>
<accession>A0A2T7CPP5</accession>
<dbReference type="EMBL" id="CM009756">
    <property type="protein sequence ID" value="PUZ45294.1"/>
    <property type="molecule type" value="Genomic_DNA"/>
</dbReference>
<dbReference type="Gramene" id="PUZ45294">
    <property type="protein sequence ID" value="PUZ45294"/>
    <property type="gene ID" value="GQ55_8G210600"/>
</dbReference>
<gene>
    <name evidence="2" type="ORF">GQ55_8G210600</name>
</gene>
<organism evidence="2 3">
    <name type="scientific">Panicum hallii var. hallii</name>
    <dbReference type="NCBI Taxonomy" id="1504633"/>
    <lineage>
        <taxon>Eukaryota</taxon>
        <taxon>Viridiplantae</taxon>
        <taxon>Streptophyta</taxon>
        <taxon>Embryophyta</taxon>
        <taxon>Tracheophyta</taxon>
        <taxon>Spermatophyta</taxon>
        <taxon>Magnoliopsida</taxon>
        <taxon>Liliopsida</taxon>
        <taxon>Poales</taxon>
        <taxon>Poaceae</taxon>
        <taxon>PACMAD clade</taxon>
        <taxon>Panicoideae</taxon>
        <taxon>Panicodae</taxon>
        <taxon>Paniceae</taxon>
        <taxon>Panicinae</taxon>
        <taxon>Panicum</taxon>
        <taxon>Panicum sect. Panicum</taxon>
    </lineage>
</organism>
<proteinExistence type="predicted"/>
<keyword evidence="3" id="KW-1185">Reference proteome</keyword>
<protein>
    <submittedName>
        <fullName evidence="2">Uncharacterized protein</fullName>
    </submittedName>
</protein>
<feature type="compositionally biased region" description="Basic and acidic residues" evidence="1">
    <location>
        <begin position="106"/>
        <end position="120"/>
    </location>
</feature>
<dbReference type="AlphaFoldDB" id="A0A2T7CPP5"/>
<dbReference type="Proteomes" id="UP000244336">
    <property type="component" value="Chromosome 8"/>
</dbReference>
<evidence type="ECO:0000313" key="3">
    <source>
        <dbReference type="Proteomes" id="UP000244336"/>
    </source>
</evidence>
<feature type="compositionally biased region" description="Basic and acidic residues" evidence="1">
    <location>
        <begin position="72"/>
        <end position="84"/>
    </location>
</feature>